<dbReference type="InterPro" id="IPR011050">
    <property type="entry name" value="Pectin_lyase_fold/virulence"/>
</dbReference>
<dbReference type="InterPro" id="IPR012334">
    <property type="entry name" value="Pectin_lyas_fold"/>
</dbReference>
<feature type="non-terminal residue" evidence="2">
    <location>
        <position position="761"/>
    </location>
</feature>
<dbReference type="SMART" id="SM00912">
    <property type="entry name" value="Haemagg_act"/>
    <property type="match status" value="1"/>
</dbReference>
<dbReference type="Proteomes" id="UP001212499">
    <property type="component" value="Unassembled WGS sequence"/>
</dbReference>
<dbReference type="SUPFAM" id="SSF51126">
    <property type="entry name" value="Pectin lyase-like"/>
    <property type="match status" value="3"/>
</dbReference>
<evidence type="ECO:0000313" key="3">
    <source>
        <dbReference type="Proteomes" id="UP001212499"/>
    </source>
</evidence>
<dbReference type="Pfam" id="PF05860">
    <property type="entry name" value="TPS"/>
    <property type="match status" value="1"/>
</dbReference>
<comment type="caution">
    <text evidence="2">The sequence shown here is derived from an EMBL/GenBank/DDBJ whole genome shotgun (WGS) entry which is preliminary data.</text>
</comment>
<name>A0ABT5ATM3_9CYAN</name>
<protein>
    <submittedName>
        <fullName evidence="2">Filamentous hemagglutinin N-terminal domain-containing protein</fullName>
    </submittedName>
</protein>
<dbReference type="NCBIfam" id="TIGR01901">
    <property type="entry name" value="adhes_NPXG"/>
    <property type="match status" value="1"/>
</dbReference>
<evidence type="ECO:0000259" key="1">
    <source>
        <dbReference type="SMART" id="SM00912"/>
    </source>
</evidence>
<accession>A0ABT5ATM3</accession>
<keyword evidence="3" id="KW-1185">Reference proteome</keyword>
<gene>
    <name evidence="2" type="ORF">PN457_10330</name>
</gene>
<dbReference type="InterPro" id="IPR008638">
    <property type="entry name" value="FhaB/CdiA-like_TPS"/>
</dbReference>
<sequence length="761" mass="77616">MKIPGLIKHPSYQLFLQIFIGLITTANMQMVNAQLTPDNSLNSTVRNDTVNNRDLIEGGAIRGSNLFHSFTDFNVGADRGVYFSHPDNVGNILTRVTGSNPSSILGTLGVLGNANLFLINPHGINFGANARLDVKGSFVAATADSIIFDNYEFSSTDTTVAPLLTVNVPNGLRFRDHPGNITLTNSRLSIPEGKTLALIGGDVSLNNTQINSRRSTVQLGGLTQAGRVDIHENLGLSFPDSLGGAATNITRGNISISNGTSIDVAAGGGGSITINSQNLQITGNSQLRAGIAPGMGSPDAQGGDIQINNTDKITLDNSFIFNGVFGQGNAGNIHISTSSLTVKDGGFIDAGIFGKGNTGAIAITATDGVTLTGENSQGFSSYIASTVQQVGEGNSGAITVDTSTLTLENAANLNAYTSGKGNAGAIKITASDGVTLRGENSQGFSSYIASTVLSTGEGNSGGITIDTSTLTLEKNSFINASTFGKGNAGDIKITATDGVSLRGENRLGFSAYIASTVLSTGEGNSGGITIDTSTLTLENAANINASTSGKGNAGAITITATDGVSLRRENSQGFSSYIASTVLRTGEGNSGAITIDTSTLTLENGANINASTLGKGNAGAITITATDGVSLRGKNPQGFSSYISSRVRPTAEGSSRGITINTSTLSLENGSLITADTRGKGDAGVITITATEQVAMSGISFDRGSNRDVGGILAFTLTDNNAGNITINTPRFQISDGAGVEAFTQGAGNAGNVTITAPQIV</sequence>
<dbReference type="EMBL" id="JAQMUH010000115">
    <property type="protein sequence ID" value="MDB9540052.1"/>
    <property type="molecule type" value="Genomic_DNA"/>
</dbReference>
<evidence type="ECO:0000313" key="2">
    <source>
        <dbReference type="EMBL" id="MDB9540052.1"/>
    </source>
</evidence>
<feature type="domain" description="Filamentous haemagglutinin FhaB/tRNA nuclease CdiA-like TPS" evidence="1">
    <location>
        <begin position="36"/>
        <end position="149"/>
    </location>
</feature>
<organism evidence="2 3">
    <name type="scientific">Anabaenopsis arnoldii</name>
    <dbReference type="NCBI Taxonomy" id="2152938"/>
    <lineage>
        <taxon>Bacteria</taxon>
        <taxon>Bacillati</taxon>
        <taxon>Cyanobacteriota</taxon>
        <taxon>Cyanophyceae</taxon>
        <taxon>Nostocales</taxon>
        <taxon>Nodulariaceae</taxon>
        <taxon>Anabaenopsis</taxon>
    </lineage>
</organism>
<proteinExistence type="predicted"/>
<reference evidence="2 3" key="1">
    <citation type="submission" date="2023-01" db="EMBL/GenBank/DDBJ databases">
        <title>Genomes from the Australian National Cyanobacteria Reference Collection.</title>
        <authorList>
            <person name="Willis A."/>
            <person name="Lee E.M.F."/>
        </authorList>
    </citation>
    <scope>NUCLEOTIDE SEQUENCE [LARGE SCALE GENOMIC DNA]</scope>
    <source>
        <strain evidence="2 3">CS-1033</strain>
    </source>
</reference>
<dbReference type="Gene3D" id="2.160.20.10">
    <property type="entry name" value="Single-stranded right-handed beta-helix, Pectin lyase-like"/>
    <property type="match status" value="2"/>
</dbReference>